<sequence>MASLLTDPLLEVCGRGPAPNKNFYYLTVNKSDVKWRWWTISLRAVDRYAKPGELRESHQQFLDNTWLQSEVSLVFGRPILQYAKALCQGHFDYLDKLPDSLLLRIINYLELEDVGQLARTSHRFKKLCGSEEFWEQAVRRRCNTVPVDVESLALEEGWREIFFTSKLQLQKKISRRRLRLEEQRGRQVSSESPETNRTSSSEEECHHGLIGFDQNSCCGVDPDLSPEPEAAPDTSQ</sequence>
<gene>
    <name evidence="3" type="ORF">PLEPLA_LOCUS46503</name>
</gene>
<dbReference type="Gene3D" id="1.20.1280.50">
    <property type="match status" value="1"/>
</dbReference>
<feature type="compositionally biased region" description="Polar residues" evidence="1">
    <location>
        <begin position="188"/>
        <end position="199"/>
    </location>
</feature>
<keyword evidence="4" id="KW-1185">Reference proteome</keyword>
<evidence type="ECO:0000259" key="2">
    <source>
        <dbReference type="PROSITE" id="PS50181"/>
    </source>
</evidence>
<dbReference type="InterPro" id="IPR036047">
    <property type="entry name" value="F-box-like_dom_sf"/>
</dbReference>
<evidence type="ECO:0000313" key="3">
    <source>
        <dbReference type="EMBL" id="CAB1458673.1"/>
    </source>
</evidence>
<dbReference type="SUPFAM" id="SSF81383">
    <property type="entry name" value="F-box domain"/>
    <property type="match status" value="1"/>
</dbReference>
<dbReference type="AlphaFoldDB" id="A0A9N7VWX2"/>
<dbReference type="EMBL" id="CADEAL010004398">
    <property type="protein sequence ID" value="CAB1458673.1"/>
    <property type="molecule type" value="Genomic_DNA"/>
</dbReference>
<dbReference type="Pfam" id="PF12937">
    <property type="entry name" value="F-box-like"/>
    <property type="match status" value="1"/>
</dbReference>
<dbReference type="PROSITE" id="PS50181">
    <property type="entry name" value="FBOX"/>
    <property type="match status" value="1"/>
</dbReference>
<evidence type="ECO:0000313" key="4">
    <source>
        <dbReference type="Proteomes" id="UP001153269"/>
    </source>
</evidence>
<accession>A0A9N7VWX2</accession>
<proteinExistence type="predicted"/>
<reference evidence="3" key="1">
    <citation type="submission" date="2020-03" db="EMBL/GenBank/DDBJ databases">
        <authorList>
            <person name="Weist P."/>
        </authorList>
    </citation>
    <scope>NUCLEOTIDE SEQUENCE</scope>
</reference>
<feature type="region of interest" description="Disordered" evidence="1">
    <location>
        <begin position="182"/>
        <end position="205"/>
    </location>
</feature>
<dbReference type="InterPro" id="IPR001810">
    <property type="entry name" value="F-box_dom"/>
</dbReference>
<dbReference type="CDD" id="cd22106">
    <property type="entry name" value="F-box_FBXO36"/>
    <property type="match status" value="1"/>
</dbReference>
<dbReference type="Proteomes" id="UP001153269">
    <property type="component" value="Unassembled WGS sequence"/>
</dbReference>
<evidence type="ECO:0000256" key="1">
    <source>
        <dbReference type="SAM" id="MobiDB-lite"/>
    </source>
</evidence>
<comment type="caution">
    <text evidence="3">The sequence shown here is derived from an EMBL/GenBank/DDBJ whole genome shotgun (WGS) entry which is preliminary data.</text>
</comment>
<feature type="region of interest" description="Disordered" evidence="1">
    <location>
        <begin position="217"/>
        <end position="236"/>
    </location>
</feature>
<feature type="domain" description="F-box" evidence="2">
    <location>
        <begin position="91"/>
        <end position="137"/>
    </location>
</feature>
<protein>
    <recommendedName>
        <fullName evidence="2">F-box domain-containing protein</fullName>
    </recommendedName>
</protein>
<name>A0A9N7VWX2_PLEPL</name>
<dbReference type="SMART" id="SM00256">
    <property type="entry name" value="FBOX"/>
    <property type="match status" value="1"/>
</dbReference>
<organism evidence="3 4">
    <name type="scientific">Pleuronectes platessa</name>
    <name type="common">European plaice</name>
    <dbReference type="NCBI Taxonomy" id="8262"/>
    <lineage>
        <taxon>Eukaryota</taxon>
        <taxon>Metazoa</taxon>
        <taxon>Chordata</taxon>
        <taxon>Craniata</taxon>
        <taxon>Vertebrata</taxon>
        <taxon>Euteleostomi</taxon>
        <taxon>Actinopterygii</taxon>
        <taxon>Neopterygii</taxon>
        <taxon>Teleostei</taxon>
        <taxon>Neoteleostei</taxon>
        <taxon>Acanthomorphata</taxon>
        <taxon>Carangaria</taxon>
        <taxon>Pleuronectiformes</taxon>
        <taxon>Pleuronectoidei</taxon>
        <taxon>Pleuronectidae</taxon>
        <taxon>Pleuronectes</taxon>
    </lineage>
</organism>